<evidence type="ECO:0000256" key="3">
    <source>
        <dbReference type="ARBA" id="ARBA00023163"/>
    </source>
</evidence>
<dbReference type="EMBL" id="QFOD01000006">
    <property type="protein sequence ID" value="PZP33488.1"/>
    <property type="molecule type" value="Genomic_DNA"/>
</dbReference>
<dbReference type="Pfam" id="PF12833">
    <property type="entry name" value="HTH_18"/>
    <property type="match status" value="1"/>
</dbReference>
<dbReference type="SMART" id="SM00342">
    <property type="entry name" value="HTH_ARAC"/>
    <property type="match status" value="1"/>
</dbReference>
<dbReference type="GO" id="GO:0003700">
    <property type="term" value="F:DNA-binding transcription factor activity"/>
    <property type="evidence" value="ECO:0007669"/>
    <property type="project" value="InterPro"/>
</dbReference>
<keyword evidence="2" id="KW-0238">DNA-binding</keyword>
<name>A0A2W5DS29_9BURK</name>
<keyword evidence="1" id="KW-0805">Transcription regulation</keyword>
<protein>
    <submittedName>
        <fullName evidence="5">AraC family transcriptional regulator</fullName>
    </submittedName>
</protein>
<dbReference type="Pfam" id="PF12852">
    <property type="entry name" value="Cupin_6"/>
    <property type="match status" value="1"/>
</dbReference>
<dbReference type="PROSITE" id="PS01124">
    <property type="entry name" value="HTH_ARAC_FAMILY_2"/>
    <property type="match status" value="1"/>
</dbReference>
<dbReference type="Gene3D" id="1.10.10.60">
    <property type="entry name" value="Homeodomain-like"/>
    <property type="match status" value="2"/>
</dbReference>
<dbReference type="PANTHER" id="PTHR46796">
    <property type="entry name" value="HTH-TYPE TRANSCRIPTIONAL ACTIVATOR RHAS-RELATED"/>
    <property type="match status" value="1"/>
</dbReference>
<reference evidence="5 6" key="1">
    <citation type="submission" date="2017-08" db="EMBL/GenBank/DDBJ databases">
        <title>Infants hospitalized years apart are colonized by the same room-sourced microbial strains.</title>
        <authorList>
            <person name="Brooks B."/>
            <person name="Olm M.R."/>
            <person name="Firek B.A."/>
            <person name="Baker R."/>
            <person name="Thomas B.C."/>
            <person name="Morowitz M.J."/>
            <person name="Banfield J.F."/>
        </authorList>
    </citation>
    <scope>NUCLEOTIDE SEQUENCE [LARGE SCALE GENOMIC DNA]</scope>
    <source>
        <strain evidence="5">S2_012_000_R2_81</strain>
    </source>
</reference>
<organism evidence="5 6">
    <name type="scientific">Roseateles depolymerans</name>
    <dbReference type="NCBI Taxonomy" id="76731"/>
    <lineage>
        <taxon>Bacteria</taxon>
        <taxon>Pseudomonadati</taxon>
        <taxon>Pseudomonadota</taxon>
        <taxon>Betaproteobacteria</taxon>
        <taxon>Burkholderiales</taxon>
        <taxon>Sphaerotilaceae</taxon>
        <taxon>Roseateles</taxon>
    </lineage>
</organism>
<gene>
    <name evidence="5" type="ORF">DI603_07765</name>
</gene>
<evidence type="ECO:0000256" key="2">
    <source>
        <dbReference type="ARBA" id="ARBA00023125"/>
    </source>
</evidence>
<dbReference type="Proteomes" id="UP000249633">
    <property type="component" value="Unassembled WGS sequence"/>
</dbReference>
<keyword evidence="3" id="KW-0804">Transcription</keyword>
<dbReference type="SUPFAM" id="SSF46689">
    <property type="entry name" value="Homeodomain-like"/>
    <property type="match status" value="2"/>
</dbReference>
<dbReference type="GO" id="GO:0043565">
    <property type="term" value="F:sequence-specific DNA binding"/>
    <property type="evidence" value="ECO:0007669"/>
    <property type="project" value="InterPro"/>
</dbReference>
<dbReference type="AlphaFoldDB" id="A0A2W5DS29"/>
<dbReference type="InterPro" id="IPR032783">
    <property type="entry name" value="AraC_lig"/>
</dbReference>
<comment type="caution">
    <text evidence="5">The sequence shown here is derived from an EMBL/GenBank/DDBJ whole genome shotgun (WGS) entry which is preliminary data.</text>
</comment>
<dbReference type="InterPro" id="IPR018060">
    <property type="entry name" value="HTH_AraC"/>
</dbReference>
<evidence type="ECO:0000313" key="5">
    <source>
        <dbReference type="EMBL" id="PZP33488.1"/>
    </source>
</evidence>
<proteinExistence type="predicted"/>
<dbReference type="InterPro" id="IPR050204">
    <property type="entry name" value="AraC_XylS_family_regulators"/>
</dbReference>
<evidence type="ECO:0000256" key="1">
    <source>
        <dbReference type="ARBA" id="ARBA00023015"/>
    </source>
</evidence>
<accession>A0A2W5DS29</accession>
<dbReference type="PANTHER" id="PTHR46796:SF7">
    <property type="entry name" value="ARAC FAMILY TRANSCRIPTIONAL REGULATOR"/>
    <property type="match status" value="1"/>
</dbReference>
<feature type="domain" description="HTH araC/xylS-type" evidence="4">
    <location>
        <begin position="205"/>
        <end position="303"/>
    </location>
</feature>
<evidence type="ECO:0000259" key="4">
    <source>
        <dbReference type="PROSITE" id="PS01124"/>
    </source>
</evidence>
<dbReference type="InterPro" id="IPR009057">
    <property type="entry name" value="Homeodomain-like_sf"/>
</dbReference>
<sequence>MLADPLSDLLRLAGVQTAMTGQLNAQGPWSLAFPAPQGLKLFAVVRGEAWLTLAGEAPRRLASGDLMLMHRGGAYVIGSDPALVPEDAMQRFAGVDPLRPVACIGDGSELTMIGGHVTLSEDCGGPMAGELPVCLHVRADEAEAPVLRWLLESLMRERGLQRPGHRLMAEQLTQMLFVQMLRLHLSRGQSVDCGWLRAFGDARLQPAVRCMHEQPGRAWTLEELASAAAMSRTAFAVRFKAQVGLAPLAYLSEWRMLLARRALRLEERPMAAWVGELGYASESAFSHAFKRVVGMSPAQYRLSSRQPLLPVMPQPMPEPEPLRDAA</sequence>
<evidence type="ECO:0000313" key="6">
    <source>
        <dbReference type="Proteomes" id="UP000249633"/>
    </source>
</evidence>